<dbReference type="AlphaFoldDB" id="A0A8T1CGN4"/>
<name>A0A8T1CGN4_9STRA</name>
<keyword evidence="1" id="KW-0732">Signal</keyword>
<comment type="caution">
    <text evidence="2">The sequence shown here is derived from an EMBL/GenBank/DDBJ whole genome shotgun (WGS) entry which is preliminary data.</text>
</comment>
<evidence type="ECO:0000256" key="1">
    <source>
        <dbReference type="SAM" id="SignalP"/>
    </source>
</evidence>
<evidence type="ECO:0008006" key="4">
    <source>
        <dbReference type="Google" id="ProtNLM"/>
    </source>
</evidence>
<dbReference type="Proteomes" id="UP000736787">
    <property type="component" value="Unassembled WGS sequence"/>
</dbReference>
<accession>A0A8T1CGN4</accession>
<evidence type="ECO:0000313" key="2">
    <source>
        <dbReference type="EMBL" id="KAG2921474.1"/>
    </source>
</evidence>
<gene>
    <name evidence="2" type="ORF">PC117_g16227</name>
</gene>
<sequence length="102" mass="11021">MDAFIVLAYLVWTTDPVTSAAVTRTEVGTCAKLLRTIAKRVAICGDEGRLKSTLLCSAEGVACLGIPVIFHIKARAVQGYRPLLSSSVLPRSKKLLRFTADE</sequence>
<feature type="chain" id="PRO_5035756649" description="Secreted protein" evidence="1">
    <location>
        <begin position="20"/>
        <end position="102"/>
    </location>
</feature>
<dbReference type="EMBL" id="RCMK01000568">
    <property type="protein sequence ID" value="KAG2921474.1"/>
    <property type="molecule type" value="Genomic_DNA"/>
</dbReference>
<protein>
    <recommendedName>
        <fullName evidence="4">Secreted protein</fullName>
    </recommendedName>
</protein>
<reference evidence="2" key="1">
    <citation type="submission" date="2018-10" db="EMBL/GenBank/DDBJ databases">
        <title>Effector identification in a new, highly contiguous assembly of the strawberry crown rot pathogen Phytophthora cactorum.</title>
        <authorList>
            <person name="Armitage A.D."/>
            <person name="Nellist C.F."/>
            <person name="Bates H."/>
            <person name="Vickerstaff R.J."/>
            <person name="Harrison R.J."/>
        </authorList>
    </citation>
    <scope>NUCLEOTIDE SEQUENCE</scope>
    <source>
        <strain evidence="2">4040</strain>
    </source>
</reference>
<feature type="signal peptide" evidence="1">
    <location>
        <begin position="1"/>
        <end position="19"/>
    </location>
</feature>
<proteinExistence type="predicted"/>
<organism evidence="2 3">
    <name type="scientific">Phytophthora cactorum</name>
    <dbReference type="NCBI Taxonomy" id="29920"/>
    <lineage>
        <taxon>Eukaryota</taxon>
        <taxon>Sar</taxon>
        <taxon>Stramenopiles</taxon>
        <taxon>Oomycota</taxon>
        <taxon>Peronosporomycetes</taxon>
        <taxon>Peronosporales</taxon>
        <taxon>Peronosporaceae</taxon>
        <taxon>Phytophthora</taxon>
    </lineage>
</organism>
<evidence type="ECO:0000313" key="3">
    <source>
        <dbReference type="Proteomes" id="UP000736787"/>
    </source>
</evidence>